<keyword evidence="3" id="KW-1185">Reference proteome</keyword>
<proteinExistence type="predicted"/>
<dbReference type="Pfam" id="PF08699">
    <property type="entry name" value="ArgoL1"/>
    <property type="match status" value="1"/>
</dbReference>
<dbReference type="Proteomes" id="UP000001593">
    <property type="component" value="Unassembled WGS sequence"/>
</dbReference>
<dbReference type="InterPro" id="IPR036085">
    <property type="entry name" value="PAZ_dom_sf"/>
</dbReference>
<organism evidence="2 3">
    <name type="scientific">Nematostella vectensis</name>
    <name type="common">Starlet sea anemone</name>
    <dbReference type="NCBI Taxonomy" id="45351"/>
    <lineage>
        <taxon>Eukaryota</taxon>
        <taxon>Metazoa</taxon>
        <taxon>Cnidaria</taxon>
        <taxon>Anthozoa</taxon>
        <taxon>Hexacorallia</taxon>
        <taxon>Actiniaria</taxon>
        <taxon>Edwardsiidae</taxon>
        <taxon>Nematostella</taxon>
    </lineage>
</organism>
<dbReference type="AlphaFoldDB" id="A7SCI7"/>
<name>A7SCI7_NEMVE</name>
<dbReference type="InParanoid" id="A7SCI7"/>
<gene>
    <name evidence="2" type="ORF">NEMVEDRAFT_v1g113260</name>
</gene>
<evidence type="ECO:0000313" key="2">
    <source>
        <dbReference type="EMBL" id="EDO38584.1"/>
    </source>
</evidence>
<evidence type="ECO:0000313" key="3">
    <source>
        <dbReference type="Proteomes" id="UP000001593"/>
    </source>
</evidence>
<dbReference type="InterPro" id="IPR014811">
    <property type="entry name" value="ArgoL1"/>
</dbReference>
<dbReference type="eggNOG" id="KOG1041">
    <property type="taxonomic scope" value="Eukaryota"/>
</dbReference>
<dbReference type="STRING" id="45351.A7SCI7"/>
<dbReference type="EMBL" id="DS469623">
    <property type="protein sequence ID" value="EDO38584.1"/>
    <property type="molecule type" value="Genomic_DNA"/>
</dbReference>
<evidence type="ECO:0000259" key="1">
    <source>
        <dbReference type="SMART" id="SM01163"/>
    </source>
</evidence>
<feature type="non-terminal residue" evidence="2">
    <location>
        <position position="1"/>
    </location>
</feature>
<sequence length="68" mass="7539">VPQDAIQGMDIVLRQMPSMKFTAVGRCFFPPPNGHCHDLGGGCELWTGFYQSVRPSQWKTMLLNIDGG</sequence>
<protein>
    <recommendedName>
        <fullName evidence="1">Argonaute linker 1 domain-containing protein</fullName>
    </recommendedName>
</protein>
<reference evidence="2 3" key="1">
    <citation type="journal article" date="2007" name="Science">
        <title>Sea anemone genome reveals ancestral eumetazoan gene repertoire and genomic organization.</title>
        <authorList>
            <person name="Putnam N.H."/>
            <person name="Srivastava M."/>
            <person name="Hellsten U."/>
            <person name="Dirks B."/>
            <person name="Chapman J."/>
            <person name="Salamov A."/>
            <person name="Terry A."/>
            <person name="Shapiro H."/>
            <person name="Lindquist E."/>
            <person name="Kapitonov V.V."/>
            <person name="Jurka J."/>
            <person name="Genikhovich G."/>
            <person name="Grigoriev I.V."/>
            <person name="Lucas S.M."/>
            <person name="Steele R.E."/>
            <person name="Finnerty J.R."/>
            <person name="Technau U."/>
            <person name="Martindale M.Q."/>
            <person name="Rokhsar D.S."/>
        </authorList>
    </citation>
    <scope>NUCLEOTIDE SEQUENCE [LARGE SCALE GENOMIC DNA]</scope>
    <source>
        <strain evidence="3">CH2 X CH6</strain>
    </source>
</reference>
<dbReference type="SMART" id="SM01163">
    <property type="entry name" value="DUF1785"/>
    <property type="match status" value="1"/>
</dbReference>
<dbReference type="SUPFAM" id="SSF101690">
    <property type="entry name" value="PAZ domain"/>
    <property type="match status" value="1"/>
</dbReference>
<dbReference type="PhylomeDB" id="A7SCI7"/>
<accession>A7SCI7</accession>
<dbReference type="PANTHER" id="PTHR22891">
    <property type="entry name" value="EUKARYOTIC TRANSLATION INITIATION FACTOR 2C"/>
    <property type="match status" value="1"/>
</dbReference>
<dbReference type="HOGENOM" id="CLU_2801364_0_0_1"/>
<feature type="domain" description="Argonaute linker 1" evidence="1">
    <location>
        <begin position="22"/>
        <end position="67"/>
    </location>
</feature>